<feature type="compositionally biased region" description="Basic and acidic residues" evidence="3">
    <location>
        <begin position="516"/>
        <end position="534"/>
    </location>
</feature>
<evidence type="ECO:0000259" key="4">
    <source>
        <dbReference type="PROSITE" id="PS50961"/>
    </source>
</evidence>
<dbReference type="PROSITE" id="PS50961">
    <property type="entry name" value="HTH_LA"/>
    <property type="match status" value="1"/>
</dbReference>
<feature type="compositionally biased region" description="Basic and acidic residues" evidence="3">
    <location>
        <begin position="389"/>
        <end position="398"/>
    </location>
</feature>
<feature type="compositionally biased region" description="Basic and acidic residues" evidence="3">
    <location>
        <begin position="459"/>
        <end position="479"/>
    </location>
</feature>
<dbReference type="GO" id="GO:0010494">
    <property type="term" value="C:cytoplasmic stress granule"/>
    <property type="evidence" value="ECO:0007669"/>
    <property type="project" value="TreeGrafter"/>
</dbReference>
<evidence type="ECO:0000313" key="6">
    <source>
        <dbReference type="Proteomes" id="UP001141434"/>
    </source>
</evidence>
<accession>A0A9W9ER19</accession>
<feature type="region of interest" description="Disordered" evidence="3">
    <location>
        <begin position="1"/>
        <end position="270"/>
    </location>
</feature>
<feature type="compositionally biased region" description="Basic and acidic residues" evidence="3">
    <location>
        <begin position="431"/>
        <end position="440"/>
    </location>
</feature>
<feature type="compositionally biased region" description="Polar residues" evidence="3">
    <location>
        <begin position="112"/>
        <end position="129"/>
    </location>
</feature>
<evidence type="ECO:0000313" key="5">
    <source>
        <dbReference type="EMBL" id="KAJ5086422.1"/>
    </source>
</evidence>
<feature type="compositionally biased region" description="Basic residues" evidence="3">
    <location>
        <begin position="877"/>
        <end position="895"/>
    </location>
</feature>
<dbReference type="GO" id="GO:0003677">
    <property type="term" value="F:DNA binding"/>
    <property type="evidence" value="ECO:0007669"/>
    <property type="project" value="UniProtKB-KW"/>
</dbReference>
<dbReference type="PANTHER" id="PTHR22792:SF132">
    <property type="entry name" value="LA-RELATED PROTEIN 1"/>
    <property type="match status" value="1"/>
</dbReference>
<feature type="compositionally biased region" description="Low complexity" evidence="3">
    <location>
        <begin position="191"/>
        <end position="210"/>
    </location>
</feature>
<reference evidence="5" key="1">
    <citation type="submission" date="2022-11" db="EMBL/GenBank/DDBJ databases">
        <authorList>
            <person name="Petersen C."/>
        </authorList>
    </citation>
    <scope>NUCLEOTIDE SEQUENCE</scope>
    <source>
        <strain evidence="5">IBT 34128</strain>
    </source>
</reference>
<dbReference type="Proteomes" id="UP001141434">
    <property type="component" value="Unassembled WGS sequence"/>
</dbReference>
<feature type="compositionally biased region" description="Basic and acidic residues" evidence="3">
    <location>
        <begin position="174"/>
        <end position="183"/>
    </location>
</feature>
<dbReference type="InterPro" id="IPR045180">
    <property type="entry name" value="La_dom_prot"/>
</dbReference>
<dbReference type="CDD" id="cd07323">
    <property type="entry name" value="LAM"/>
    <property type="match status" value="1"/>
</dbReference>
<dbReference type="GO" id="GO:0005829">
    <property type="term" value="C:cytosol"/>
    <property type="evidence" value="ECO:0007669"/>
    <property type="project" value="TreeGrafter"/>
</dbReference>
<dbReference type="Pfam" id="PF05383">
    <property type="entry name" value="La"/>
    <property type="match status" value="1"/>
</dbReference>
<proteinExistence type="predicted"/>
<name>A0A9W9ER19_9EURO</name>
<reference evidence="5" key="2">
    <citation type="journal article" date="2023" name="IMA Fungus">
        <title>Comparative genomic study of the Penicillium genus elucidates a diverse pangenome and 15 lateral gene transfer events.</title>
        <authorList>
            <person name="Petersen C."/>
            <person name="Sorensen T."/>
            <person name="Nielsen M.R."/>
            <person name="Sondergaard T.E."/>
            <person name="Sorensen J.L."/>
            <person name="Fitzpatrick D.A."/>
            <person name="Frisvad J.C."/>
            <person name="Nielsen K.L."/>
        </authorList>
    </citation>
    <scope>NUCLEOTIDE SEQUENCE</scope>
    <source>
        <strain evidence="5">IBT 34128</strain>
    </source>
</reference>
<dbReference type="EMBL" id="JAPMSZ010000010">
    <property type="protein sequence ID" value="KAJ5086422.1"/>
    <property type="molecule type" value="Genomic_DNA"/>
</dbReference>
<feature type="compositionally biased region" description="Basic and acidic residues" evidence="3">
    <location>
        <begin position="132"/>
        <end position="162"/>
    </location>
</feature>
<feature type="compositionally biased region" description="Basic and acidic residues" evidence="3">
    <location>
        <begin position="32"/>
        <end position="42"/>
    </location>
</feature>
<sequence>MSTTSEMPTFSYAQAAKGTTGTPAPSKPASTEPEKTETKLEELSTNTPATEAVTKASEPEKQEPEKAAADGNTDAEFTTVTSKHTAKSKAAHSRTSSPSVRNTKSQQKEEQASSTPNGTSDSTEKQPQNESQGEKSEGGAEGSKEKPGDSEKEKSAPPKELKAAPLPSVNIWQQRKEAQDARVKAGTGLKPAPAAGKTASPKAGPAATAADESQQDSSKAISKKKGTDGVSEGAKDRKKTEGGKSRDDGTVPTSIDSDQRTRWPNGNPTGALFCKQADKIVARAVPPVADASLWPTPQVALGEEKKKAQEKTEKPERTDKSPVMRPHGKEKWTPVPYVPTAVFNTPLPPSGRGGRRATRGGRDGGRGGAHGAGEKGAPQNSQGSAAKQGGDRGRHESGTGRAASLPAQARRSTSTDVGPTADAHKASQGADRSRGARTGEDGNAPTGKQTNGGENLSRPQREGKSFPRNHDARAGDRGSRGAHLAVDPQAAARANDRRFEPGSKSADFLRDPAGYPDHKDFNRERGEPRAERVPEPPVSNNTFVPQKSFGFGDRQRSQQHGLPIGAQQGNRMSLRSPSLPASGSMYGMYPFPTDINTMYGYQAVNPGPMSAIPYQQYMEPLSLMAMLSMQLEYYFSVDNMCKDMFLRRHMDSQGFVPLGVIAGFKRIKSLTEDYELLRHVSRQLRNVEYQIGEDGVDRLRPREKWAQWILPVDQREHSAQHDGAPPSNHPGKTDENAPLNNHVDGAPNGTLHGGSRQFIPNGTLSRVPITPLSSAAPEFMPSIPPAAQNEIANVGDPIDFSFSQDYDSTPLCICVIAPPLHYSYVDASHPARGLKYSPETPFSSHSETVAHSSGYAEPFPRSLVAHPPGDPHATGRTSKRSKYFKRSKRFKKQKRPPFSSKKSKSPSQAMSDYVYHESPEAVHNPTFMGRKKPVIGNWASIIGPPYRSWSQYLTRTFDSLLYNQFRRLALDDLFTRHVDYGFNALLDYYRACLLSRCVLFDEVLQDMVSLARGGPHLEYHDTVHQMLSSTLSSGLMTPERHAKVRQFFETPYATTALGKSSS</sequence>
<dbReference type="AlphaFoldDB" id="A0A9W9ER19"/>
<organism evidence="5 6">
    <name type="scientific">Penicillium alfredii</name>
    <dbReference type="NCBI Taxonomy" id="1506179"/>
    <lineage>
        <taxon>Eukaryota</taxon>
        <taxon>Fungi</taxon>
        <taxon>Dikarya</taxon>
        <taxon>Ascomycota</taxon>
        <taxon>Pezizomycotina</taxon>
        <taxon>Eurotiomycetes</taxon>
        <taxon>Eurotiomycetidae</taxon>
        <taxon>Eurotiales</taxon>
        <taxon>Aspergillaceae</taxon>
        <taxon>Penicillium</taxon>
    </lineage>
</organism>
<feature type="compositionally biased region" description="Polar residues" evidence="3">
    <location>
        <begin position="93"/>
        <end position="105"/>
    </location>
</feature>
<evidence type="ECO:0000256" key="3">
    <source>
        <dbReference type="SAM" id="MobiDB-lite"/>
    </source>
</evidence>
<dbReference type="InterPro" id="IPR006630">
    <property type="entry name" value="La_HTH"/>
</dbReference>
<protein>
    <submittedName>
        <fullName evidence="5">Winged helix-turn-helix transcription repressor DNA-binding</fullName>
    </submittedName>
</protein>
<feature type="compositionally biased region" description="Basic and acidic residues" evidence="3">
    <location>
        <begin position="57"/>
        <end position="68"/>
    </location>
</feature>
<evidence type="ECO:0000256" key="1">
    <source>
        <dbReference type="ARBA" id="ARBA00022884"/>
    </source>
</evidence>
<feature type="compositionally biased region" description="Polar residues" evidence="3">
    <location>
        <begin position="211"/>
        <end position="220"/>
    </location>
</feature>
<keyword evidence="1 2" id="KW-0694">RNA-binding</keyword>
<comment type="caution">
    <text evidence="5">The sequence shown here is derived from an EMBL/GenBank/DDBJ whole genome shotgun (WGS) entry which is preliminary data.</text>
</comment>
<gene>
    <name evidence="5" type="ORF">NUU61_007729</name>
</gene>
<feature type="region of interest" description="Disordered" evidence="3">
    <location>
        <begin position="716"/>
        <end position="755"/>
    </location>
</feature>
<keyword evidence="6" id="KW-1185">Reference proteome</keyword>
<feature type="compositionally biased region" description="Polar residues" evidence="3">
    <location>
        <begin position="251"/>
        <end position="268"/>
    </location>
</feature>
<dbReference type="Gene3D" id="1.10.10.10">
    <property type="entry name" value="Winged helix-like DNA-binding domain superfamily/Winged helix DNA-binding domain"/>
    <property type="match status" value="1"/>
</dbReference>
<feature type="region of interest" description="Disordered" evidence="3">
    <location>
        <begin position="293"/>
        <end position="574"/>
    </location>
</feature>
<dbReference type="InterPro" id="IPR036390">
    <property type="entry name" value="WH_DNA-bd_sf"/>
</dbReference>
<dbReference type="OrthoDB" id="340227at2759"/>
<dbReference type="PANTHER" id="PTHR22792">
    <property type="entry name" value="LUPUS LA PROTEIN-RELATED"/>
    <property type="match status" value="1"/>
</dbReference>
<feature type="compositionally biased region" description="Basic and acidic residues" evidence="3">
    <location>
        <begin position="233"/>
        <end position="249"/>
    </location>
</feature>
<dbReference type="SUPFAM" id="SSF46785">
    <property type="entry name" value="Winged helix' DNA-binding domain"/>
    <property type="match status" value="1"/>
</dbReference>
<dbReference type="RefSeq" id="XP_056508547.1">
    <property type="nucleotide sequence ID" value="XM_056658254.1"/>
</dbReference>
<feature type="compositionally biased region" description="Basic and acidic residues" evidence="3">
    <location>
        <begin position="302"/>
        <end position="332"/>
    </location>
</feature>
<feature type="domain" description="HTH La-type RNA-binding" evidence="4">
    <location>
        <begin position="617"/>
        <end position="711"/>
    </location>
</feature>
<dbReference type="SMART" id="SM00715">
    <property type="entry name" value="LA"/>
    <property type="match status" value="1"/>
</dbReference>
<dbReference type="GeneID" id="81397423"/>
<feature type="region of interest" description="Disordered" evidence="3">
    <location>
        <begin position="860"/>
        <end position="910"/>
    </location>
</feature>
<feature type="compositionally biased region" description="Polar residues" evidence="3">
    <location>
        <begin position="1"/>
        <end position="23"/>
    </location>
</feature>
<dbReference type="GO" id="GO:0045727">
    <property type="term" value="P:positive regulation of translation"/>
    <property type="evidence" value="ECO:0007669"/>
    <property type="project" value="TreeGrafter"/>
</dbReference>
<feature type="compositionally biased region" description="Low complexity" evidence="3">
    <location>
        <begin position="896"/>
        <end position="908"/>
    </location>
</feature>
<dbReference type="InterPro" id="IPR036388">
    <property type="entry name" value="WH-like_DNA-bd_sf"/>
</dbReference>
<dbReference type="GO" id="GO:0003723">
    <property type="term" value="F:RNA binding"/>
    <property type="evidence" value="ECO:0007669"/>
    <property type="project" value="UniProtKB-UniRule"/>
</dbReference>
<evidence type="ECO:0000256" key="2">
    <source>
        <dbReference type="PROSITE-ProRule" id="PRU00332"/>
    </source>
</evidence>
<feature type="compositionally biased region" description="Polar residues" evidence="3">
    <location>
        <begin position="446"/>
        <end position="458"/>
    </location>
</feature>
<keyword evidence="5" id="KW-0238">DNA-binding</keyword>